<dbReference type="InterPro" id="IPR018630">
    <property type="entry name" value="Zwilch"/>
</dbReference>
<dbReference type="GO" id="GO:1990423">
    <property type="term" value="C:RZZ complex"/>
    <property type="evidence" value="ECO:0007669"/>
    <property type="project" value="UniProtKB-UniRule"/>
</dbReference>
<comment type="subcellular location">
    <subcellularLocation>
        <location evidence="1 9">Chromosome</location>
        <location evidence="1 9">Centromere</location>
        <location evidence="1 9">Kinetochore</location>
    </subcellularLocation>
</comment>
<keyword evidence="11" id="KW-1185">Reference proteome</keyword>
<comment type="function">
    <text evidence="9">Essential component of the mitotic checkpoint, which prevents cells from prematurely exiting mitosis. Required for the assembly of the dynein-dynactin and MAD1-MAD2 complexes onto kinetochores. Its function related to the spindle assembly machinery is proposed to depend on its association in the mitotic RZZ complex.</text>
</comment>
<reference evidence="10" key="1">
    <citation type="submission" date="2025-08" db="UniProtKB">
        <authorList>
            <consortium name="Ensembl"/>
        </authorList>
    </citation>
    <scope>IDENTIFICATION</scope>
</reference>
<sequence length="572" mass="64516">MGSKIVSDANAFVKFLKLCRDENSENCAYMDDISVLLVEKEELLHDIIGGNQPIFVCEKAQPKCEPEATETTADTSVVEETLFKVEQDLGPQPLSVMKARQLLSWYTMAQNPNMPQVEAPGTLHPLWVRCDKLDLCATAWLGVETVYSGNKTSSVKLYTVSCKGPTGDETSFTTLDELKQEHEKRHHASTVATKGYAQYNLFCSLKEESMMFESQSSVIASLTWNNVEKVLECPPLSSKASLNIKVAVGDIRSPLYQTYKEMEFLLALAEGLRTGETEWLEPMETQSAVDLTRALIEELENVGQGAPGHTSKASEKQKAKTDAIAAFSSMVIERGDLDFTEQLWEKMRKSVTSYQDVTECLKIVVKAVKLGKIKPWIHKDSNSTLSKLILQSYQQQIDGMPLTGLTPANMLLELGLDKIRKDFINYLVGKELTTLNYLRYYLDTEVELQEQVMRVRKLHHLLEILGTCSTFLTSCLFRKLYINQMDHVFQLQIKPALISYFYEKEQPFSWAMEVSSGQGSKEVKTALYLSDKPLVDHISFDLDVPLDESVNGESEKMSYYRTMVSCSLISFT</sequence>
<evidence type="ECO:0000256" key="3">
    <source>
        <dbReference type="ARBA" id="ARBA00022454"/>
    </source>
</evidence>
<comment type="similarity">
    <text evidence="2 9">Belongs to the ZWILCH family.</text>
</comment>
<organism evidence="10 11">
    <name type="scientific">Sinocyclocheilus grahami</name>
    <name type="common">Dianchi golden-line fish</name>
    <name type="synonym">Barbus grahami</name>
    <dbReference type="NCBI Taxonomy" id="75366"/>
    <lineage>
        <taxon>Eukaryota</taxon>
        <taxon>Metazoa</taxon>
        <taxon>Chordata</taxon>
        <taxon>Craniata</taxon>
        <taxon>Vertebrata</taxon>
        <taxon>Euteleostomi</taxon>
        <taxon>Actinopterygii</taxon>
        <taxon>Neopterygii</taxon>
        <taxon>Teleostei</taxon>
        <taxon>Ostariophysi</taxon>
        <taxon>Cypriniformes</taxon>
        <taxon>Cyprinidae</taxon>
        <taxon>Cyprininae</taxon>
        <taxon>Sinocyclocheilus</taxon>
    </lineage>
</organism>
<dbReference type="Gene3D" id="6.10.140.520">
    <property type="match status" value="1"/>
</dbReference>
<dbReference type="Gene3D" id="6.20.270.10">
    <property type="match status" value="1"/>
</dbReference>
<keyword evidence="5 9" id="KW-0498">Mitosis</keyword>
<evidence type="ECO:0000256" key="4">
    <source>
        <dbReference type="ARBA" id="ARBA00022618"/>
    </source>
</evidence>
<evidence type="ECO:0000313" key="10">
    <source>
        <dbReference type="Ensembl" id="ENSSGRP00000108186.1"/>
    </source>
</evidence>
<evidence type="ECO:0000256" key="8">
    <source>
        <dbReference type="ARBA" id="ARBA00023328"/>
    </source>
</evidence>
<dbReference type="PANTHER" id="PTHR15995:SF1">
    <property type="entry name" value="PROTEIN ZWILCH HOMOLOG"/>
    <property type="match status" value="1"/>
</dbReference>
<dbReference type="PANTHER" id="PTHR15995">
    <property type="entry name" value="PROTEIN ZWILCH HOMOLOG"/>
    <property type="match status" value="1"/>
</dbReference>
<keyword evidence="3 9" id="KW-0158">Chromosome</keyword>
<evidence type="ECO:0000313" key="11">
    <source>
        <dbReference type="Proteomes" id="UP000472262"/>
    </source>
</evidence>
<proteinExistence type="inferred from homology"/>
<dbReference type="GO" id="GO:0051301">
    <property type="term" value="P:cell division"/>
    <property type="evidence" value="ECO:0007669"/>
    <property type="project" value="UniProtKB-UniRule"/>
</dbReference>
<evidence type="ECO:0000256" key="2">
    <source>
        <dbReference type="ARBA" id="ARBA00009062"/>
    </source>
</evidence>
<keyword evidence="8 9" id="KW-0137">Centromere</keyword>
<dbReference type="GO" id="GO:0034501">
    <property type="term" value="P:protein localization to kinetochore"/>
    <property type="evidence" value="ECO:0007669"/>
    <property type="project" value="UniProtKB-UniRule"/>
</dbReference>
<dbReference type="Ensembl" id="ENSSGRT00000114944.1">
    <property type="protein sequence ID" value="ENSSGRP00000108186.1"/>
    <property type="gene ID" value="ENSSGRG00000053327.1"/>
</dbReference>
<evidence type="ECO:0000256" key="7">
    <source>
        <dbReference type="ARBA" id="ARBA00023306"/>
    </source>
</evidence>
<evidence type="ECO:0000256" key="9">
    <source>
        <dbReference type="RuleBase" id="RU369076"/>
    </source>
</evidence>
<evidence type="ECO:0000256" key="6">
    <source>
        <dbReference type="ARBA" id="ARBA00022838"/>
    </source>
</evidence>
<dbReference type="GO" id="GO:0007094">
    <property type="term" value="P:mitotic spindle assembly checkpoint signaling"/>
    <property type="evidence" value="ECO:0007669"/>
    <property type="project" value="UniProtKB-UniRule"/>
</dbReference>
<accession>A0A672T238</accession>
<keyword evidence="4 9" id="KW-0132">Cell division</keyword>
<evidence type="ECO:0000256" key="1">
    <source>
        <dbReference type="ARBA" id="ARBA00004629"/>
    </source>
</evidence>
<comment type="subunit">
    <text evidence="9">Component of the RZZ complex.</text>
</comment>
<protein>
    <recommendedName>
        <fullName evidence="9">Protein zwilch</fullName>
    </recommendedName>
</protein>
<evidence type="ECO:0000256" key="5">
    <source>
        <dbReference type="ARBA" id="ARBA00022776"/>
    </source>
</evidence>
<keyword evidence="7 9" id="KW-0131">Cell cycle</keyword>
<dbReference type="Pfam" id="PF09817">
    <property type="entry name" value="Zwilch"/>
    <property type="match status" value="1"/>
</dbReference>
<name>A0A672T238_SINGR</name>
<dbReference type="Gene3D" id="1.20.58.730">
    <property type="match status" value="1"/>
</dbReference>
<dbReference type="Gene3D" id="2.20.25.230">
    <property type="match status" value="1"/>
</dbReference>
<reference evidence="10" key="2">
    <citation type="submission" date="2025-09" db="UniProtKB">
        <authorList>
            <consortium name="Ensembl"/>
        </authorList>
    </citation>
    <scope>IDENTIFICATION</scope>
</reference>
<gene>
    <name evidence="10" type="primary">LOC107596969</name>
</gene>
<dbReference type="Gene3D" id="1.10.287.1880">
    <property type="match status" value="1"/>
</dbReference>
<dbReference type="Proteomes" id="UP000472262">
    <property type="component" value="Unassembled WGS sequence"/>
</dbReference>
<dbReference type="AlphaFoldDB" id="A0A672T238"/>
<keyword evidence="6 9" id="KW-0995">Kinetochore</keyword>